<dbReference type="OrthoDB" id="1440074at2"/>
<proteinExistence type="predicted"/>
<organism evidence="1 2">
    <name type="scientific">Allotamlana fucoidanivorans</name>
    <dbReference type="NCBI Taxonomy" id="2583814"/>
    <lineage>
        <taxon>Bacteria</taxon>
        <taxon>Pseudomonadati</taxon>
        <taxon>Bacteroidota</taxon>
        <taxon>Flavobacteriia</taxon>
        <taxon>Flavobacteriales</taxon>
        <taxon>Flavobacteriaceae</taxon>
        <taxon>Allotamlana</taxon>
    </lineage>
</organism>
<dbReference type="Proteomes" id="UP000308713">
    <property type="component" value="Unassembled WGS sequence"/>
</dbReference>
<evidence type="ECO:0000313" key="1">
    <source>
        <dbReference type="EMBL" id="TNJ45269.1"/>
    </source>
</evidence>
<dbReference type="RefSeq" id="WP_139695746.1">
    <property type="nucleotide sequence ID" value="NZ_CP074074.1"/>
</dbReference>
<comment type="caution">
    <text evidence="1">The sequence shown here is derived from an EMBL/GenBank/DDBJ whole genome shotgun (WGS) entry which is preliminary data.</text>
</comment>
<protein>
    <submittedName>
        <fullName evidence="1">Uncharacterized protein</fullName>
    </submittedName>
</protein>
<dbReference type="EMBL" id="VDCS01000005">
    <property type="protein sequence ID" value="TNJ45269.1"/>
    <property type="molecule type" value="Genomic_DNA"/>
</dbReference>
<sequence length="115" mass="13590">MCTVSVMPNEIKQLKSSHQETNYYVWHEIVKISHTDLYYKLINWLSGEFDLFLQDNHSQFTVFFPNGWFKISVRQTHSKRITIDILVNSKRKKSGLKMNNHVHQILTHVLSLSSN</sequence>
<name>A0A5C4SMG9_9FLAO</name>
<dbReference type="AlphaFoldDB" id="A0A5C4SMG9"/>
<accession>A0A5C4SMG9</accession>
<evidence type="ECO:0000313" key="2">
    <source>
        <dbReference type="Proteomes" id="UP000308713"/>
    </source>
</evidence>
<keyword evidence="2" id="KW-1185">Reference proteome</keyword>
<gene>
    <name evidence="1" type="ORF">FGF67_06045</name>
</gene>
<reference evidence="1 2" key="1">
    <citation type="submission" date="2019-05" db="EMBL/GenBank/DDBJ databases">
        <title>Tamlana fucoidanivorans sp. nov., isolated from the surface of algae collected from Fujian province in China.</title>
        <authorList>
            <person name="Li J."/>
        </authorList>
    </citation>
    <scope>NUCLEOTIDE SEQUENCE [LARGE SCALE GENOMIC DNA]</scope>
    <source>
        <strain evidence="1 2">CW2-9</strain>
    </source>
</reference>